<proteinExistence type="predicted"/>
<dbReference type="SMART" id="SM00717">
    <property type="entry name" value="SANT"/>
    <property type="match status" value="2"/>
</dbReference>
<dbReference type="Gene3D" id="1.10.10.60">
    <property type="entry name" value="Homeodomain-like"/>
    <property type="match status" value="1"/>
</dbReference>
<reference evidence="3" key="2">
    <citation type="submission" date="2020-12" db="EMBL/GenBank/DDBJ databases">
        <title>New Spironucleus salmonicida genome in near-complete chromosomes.</title>
        <authorList>
            <person name="Xu F."/>
            <person name="Kurt Z."/>
            <person name="Jimenez-Gonzalez A."/>
            <person name="Astvaldsson A."/>
            <person name="Andersson J.O."/>
            <person name="Svard S.G."/>
        </authorList>
    </citation>
    <scope>NUCLEOTIDE SEQUENCE</scope>
    <source>
        <strain evidence="3">ATCC 50377</strain>
    </source>
</reference>
<accession>V6LAK4</accession>
<evidence type="ECO:0000259" key="1">
    <source>
        <dbReference type="SMART" id="SM00717"/>
    </source>
</evidence>
<dbReference type="VEuPathDB" id="GiardiaDB:SS50377_26589"/>
<dbReference type="EMBL" id="AUWU02000006">
    <property type="protein sequence ID" value="KAH0572379.1"/>
    <property type="molecule type" value="Genomic_DNA"/>
</dbReference>
<reference evidence="2 3" key="1">
    <citation type="journal article" date="2014" name="PLoS Genet.">
        <title>The Genome of Spironucleus salmonicida Highlights a Fish Pathogen Adapted to Fluctuating Environments.</title>
        <authorList>
            <person name="Xu F."/>
            <person name="Jerlstrom-Hultqvist J."/>
            <person name="Einarsson E."/>
            <person name="Astvaldsson A."/>
            <person name="Svard S.G."/>
            <person name="Andersson J.O."/>
        </authorList>
    </citation>
    <scope>NUCLEOTIDE SEQUENCE</scope>
    <source>
        <strain evidence="3">ATCC 50377</strain>
    </source>
</reference>
<evidence type="ECO:0000313" key="3">
    <source>
        <dbReference type="EMBL" id="KAH0572379.1"/>
    </source>
</evidence>
<organism evidence="2">
    <name type="scientific">Spironucleus salmonicida</name>
    <dbReference type="NCBI Taxonomy" id="348837"/>
    <lineage>
        <taxon>Eukaryota</taxon>
        <taxon>Metamonada</taxon>
        <taxon>Diplomonadida</taxon>
        <taxon>Hexamitidae</taxon>
        <taxon>Hexamitinae</taxon>
        <taxon>Spironucleus</taxon>
    </lineage>
</organism>
<gene>
    <name evidence="2" type="ORF">SS50377_19159</name>
    <name evidence="3" type="ORF">SS50377_26589</name>
</gene>
<dbReference type="SUPFAM" id="SSF46689">
    <property type="entry name" value="Homeodomain-like"/>
    <property type="match status" value="1"/>
</dbReference>
<keyword evidence="4" id="KW-1185">Reference proteome</keyword>
<dbReference type="InterPro" id="IPR009057">
    <property type="entry name" value="Homeodomain-like_sf"/>
</dbReference>
<evidence type="ECO:0000313" key="2">
    <source>
        <dbReference type="EMBL" id="EST41442.1"/>
    </source>
</evidence>
<dbReference type="Proteomes" id="UP000018208">
    <property type="component" value="Unassembled WGS sequence"/>
</dbReference>
<feature type="domain" description="Myb-like" evidence="1">
    <location>
        <begin position="158"/>
        <end position="205"/>
    </location>
</feature>
<feature type="domain" description="Myb-like" evidence="1">
    <location>
        <begin position="103"/>
        <end position="155"/>
    </location>
</feature>
<dbReference type="OrthoDB" id="2143914at2759"/>
<dbReference type="AlphaFoldDB" id="V6LAK4"/>
<sequence length="216" mass="25077">MESALDLALSNIYKYHSSETFVNIKKYAMESIQEYAQLINDNLSSQMIGFTKDEKIQIVCPHSKHQVKIQDFQVWHDNVVKLVQDIIEPKSESNSVQSSSSGSKQKWSQQEEQVLEDLIEKFQDKKIVQKEFQSKTGTKKSISSIYQHWNRVQNPTIQKGRFKTQEDLIVIQGYNNNLSTSQIAAQLSCRTPKQVLNRFYTLNLKENPNYNIINDQ</sequence>
<dbReference type="InterPro" id="IPR001005">
    <property type="entry name" value="SANT/Myb"/>
</dbReference>
<evidence type="ECO:0000313" key="4">
    <source>
        <dbReference type="Proteomes" id="UP000018208"/>
    </source>
</evidence>
<dbReference type="EMBL" id="KI546170">
    <property type="protein sequence ID" value="EST41442.1"/>
    <property type="molecule type" value="Genomic_DNA"/>
</dbReference>
<protein>
    <recommendedName>
        <fullName evidence="1">Myb-like domain-containing protein</fullName>
    </recommendedName>
</protein>
<name>V6LAK4_9EUKA</name>